<dbReference type="Proteomes" id="UP000683000">
    <property type="component" value="Unassembled WGS sequence"/>
</dbReference>
<comment type="caution">
    <text evidence="3">The sequence shown here is derived from an EMBL/GenBank/DDBJ whole genome shotgun (WGS) entry which is preliminary data.</text>
</comment>
<reference evidence="3" key="1">
    <citation type="submission" date="2021-03" db="EMBL/GenBank/DDBJ databases">
        <title>Evolutionary innovations through gain and loss of genes in the ectomycorrhizal Boletales.</title>
        <authorList>
            <person name="Wu G."/>
            <person name="Miyauchi S."/>
            <person name="Morin E."/>
            <person name="Yang Z.-L."/>
            <person name="Xu J."/>
            <person name="Martin F.M."/>
        </authorList>
    </citation>
    <scope>NUCLEOTIDE SEQUENCE</scope>
    <source>
        <strain evidence="3">BR01</strain>
    </source>
</reference>
<keyword evidence="2" id="KW-0812">Transmembrane</keyword>
<feature type="region of interest" description="Disordered" evidence="1">
    <location>
        <begin position="176"/>
        <end position="236"/>
    </location>
</feature>
<dbReference type="AlphaFoldDB" id="A0A8I3A578"/>
<accession>A0A8I3A578</accession>
<feature type="transmembrane region" description="Helical" evidence="2">
    <location>
        <begin position="77"/>
        <end position="101"/>
    </location>
</feature>
<dbReference type="EMBL" id="JAGFBS010000044">
    <property type="protein sequence ID" value="KAG6370818.1"/>
    <property type="molecule type" value="Genomic_DNA"/>
</dbReference>
<protein>
    <submittedName>
        <fullName evidence="3">Uncharacterized protein</fullName>
    </submittedName>
</protein>
<feature type="transmembrane region" description="Helical" evidence="2">
    <location>
        <begin position="121"/>
        <end position="143"/>
    </location>
</feature>
<dbReference type="PANTHER" id="PTHR35519">
    <property type="entry name" value="MEMBRANE PROTEINS"/>
    <property type="match status" value="1"/>
</dbReference>
<keyword evidence="4" id="KW-1185">Reference proteome</keyword>
<gene>
    <name evidence="3" type="ORF">JVT61DRAFT_11029</name>
</gene>
<dbReference type="Pfam" id="PF13430">
    <property type="entry name" value="DUF4112"/>
    <property type="match status" value="1"/>
</dbReference>
<evidence type="ECO:0000313" key="4">
    <source>
        <dbReference type="Proteomes" id="UP000683000"/>
    </source>
</evidence>
<dbReference type="PANTHER" id="PTHR35519:SF2">
    <property type="entry name" value="PH DOMAIN PROTEIN"/>
    <property type="match status" value="1"/>
</dbReference>
<sequence length="236" mass="25957">MSSYMQQVGVKLFKQHLDNYAPPDPLYEYYTDAKGKQRRKKRDVPPGISPRDAKILKTVQRRARRLDKSFNICGLRFGWTFIIGIIPGAGDVACAALNYILVVRKAEQADLPPWLIGKMVFNNAVSAIGGVVPVLGDIVIAVYKANSRNAMLLEEFLRIRGEEYLKLQAEGDEVRSGRTAASTSGVSQKDMEQVKPGAGMESGRSFSSFLSQRGKKQTAGPPADGDQGRFVENMSA</sequence>
<evidence type="ECO:0000256" key="2">
    <source>
        <dbReference type="SAM" id="Phobius"/>
    </source>
</evidence>
<dbReference type="OrthoDB" id="2103474at2759"/>
<evidence type="ECO:0000256" key="1">
    <source>
        <dbReference type="SAM" id="MobiDB-lite"/>
    </source>
</evidence>
<keyword evidence="2" id="KW-1133">Transmembrane helix</keyword>
<name>A0A8I3A578_9AGAM</name>
<organism evidence="3 4">
    <name type="scientific">Boletus reticuloceps</name>
    <dbReference type="NCBI Taxonomy" id="495285"/>
    <lineage>
        <taxon>Eukaryota</taxon>
        <taxon>Fungi</taxon>
        <taxon>Dikarya</taxon>
        <taxon>Basidiomycota</taxon>
        <taxon>Agaricomycotina</taxon>
        <taxon>Agaricomycetes</taxon>
        <taxon>Agaricomycetidae</taxon>
        <taxon>Boletales</taxon>
        <taxon>Boletineae</taxon>
        <taxon>Boletaceae</taxon>
        <taxon>Boletoideae</taxon>
        <taxon>Boletus</taxon>
    </lineage>
</organism>
<evidence type="ECO:0000313" key="3">
    <source>
        <dbReference type="EMBL" id="KAG6370818.1"/>
    </source>
</evidence>
<keyword evidence="2" id="KW-0472">Membrane</keyword>
<proteinExistence type="predicted"/>
<dbReference type="InterPro" id="IPR025187">
    <property type="entry name" value="DUF4112"/>
</dbReference>